<dbReference type="PATRIC" id="fig|997897.5.peg.1216"/>
<dbReference type="HOGENOM" id="CLU_017618_0_1_9"/>
<comment type="caution">
    <text evidence="3">The sequence shown here is derived from an EMBL/GenBank/DDBJ whole genome shotgun (WGS) entry which is preliminary data.</text>
</comment>
<proteinExistence type="predicted"/>
<feature type="domain" description="Endonuclease GajA/Old nuclease/RecF-like AAA" evidence="1">
    <location>
        <begin position="191"/>
        <end position="361"/>
    </location>
</feature>
<name>R0AZ96_9FIRM</name>
<evidence type="ECO:0008006" key="5">
    <source>
        <dbReference type="Google" id="ProtNLM"/>
    </source>
</evidence>
<dbReference type="SUPFAM" id="SSF52540">
    <property type="entry name" value="P-loop containing nucleoside triphosphate hydrolases"/>
    <property type="match status" value="1"/>
</dbReference>
<sequence length="579" mass="65028">MAKASAKEEIISLLPDDETIPRPRLSKLIIKNFRTIGNTPVEIYLDDIVVLVGANNVGKSSILRAYEVAMNTGSKAGYLTIDDFPNNIVDSENLPEIEVYTIISENKPGAQWIKTLPNGEMLIREKWTWSSPGVEPKRRGFDVDANAWVDKVPWGAPNVANAYRPKVHRIDAFASPETQEAEITGLLHAIIKDKFKNITSPGNTSGKTDYEILLEQIKGFQKTVAKAVDEETENIEKSINKYLEGVFHNYVISLDAKPESNVEKTYTPFKETPDLFMGPDGGFMSRISAQGSGARRTLMWTALKYIAENGDKDGRPHVLLLDEPELCLHPSAIRDARKTLYDLPQVGNWQVMVTTHSPIFIDLSRDNTTIIRVSRDETDEVKSTVLFRPENAKLSDDDKDNMKLLNVCDPYVHEFFFGGRIVVVEGDTEYTAFSRLKLLYPGEYDDVHIIRARGKGVIPSIIKILNQFTSNYGILHDADTKLTPKGTGNPAWTVNTKILSEVNNSSDISNTVLIACKTNFEDALLNVTVSKDKPYHTLEKMKTDISFREKVKSLLDALLDNKIDPPEHCIRWQTLDDIE</sequence>
<protein>
    <recommendedName>
        <fullName evidence="5">ATP-dependent endonuclease</fullName>
    </recommendedName>
</protein>
<dbReference type="AlphaFoldDB" id="R0AZ96"/>
<dbReference type="InterPro" id="IPR041685">
    <property type="entry name" value="AAA_GajA/Old/RecF-like"/>
</dbReference>
<dbReference type="Proteomes" id="UP000013041">
    <property type="component" value="Unassembled WGS sequence"/>
</dbReference>
<reference evidence="3 4" key="1">
    <citation type="submission" date="2013-01" db="EMBL/GenBank/DDBJ databases">
        <title>The Genome Sequence of Clostridium bolteae 90B8.</title>
        <authorList>
            <consortium name="The Broad Institute Genome Sequencing Platform"/>
            <person name="Earl A."/>
            <person name="Ward D."/>
            <person name="Feldgarden M."/>
            <person name="Gevers D."/>
            <person name="Courvalin P."/>
            <person name="Lambert T."/>
            <person name="Walker B."/>
            <person name="Young S.K."/>
            <person name="Zeng Q."/>
            <person name="Gargeya S."/>
            <person name="Fitzgerald M."/>
            <person name="Haas B."/>
            <person name="Abouelleil A."/>
            <person name="Alvarado L."/>
            <person name="Arachchi H.M."/>
            <person name="Berlin A.M."/>
            <person name="Chapman S.B."/>
            <person name="Dewar J."/>
            <person name="Goldberg J."/>
            <person name="Griggs A."/>
            <person name="Gujja S."/>
            <person name="Hansen M."/>
            <person name="Howarth C."/>
            <person name="Imamovic A."/>
            <person name="Larimer J."/>
            <person name="McCowan C."/>
            <person name="Murphy C."/>
            <person name="Neiman D."/>
            <person name="Pearson M."/>
            <person name="Priest M."/>
            <person name="Roberts A."/>
            <person name="Saif S."/>
            <person name="Shea T."/>
            <person name="Sisk P."/>
            <person name="Sykes S."/>
            <person name="Wortman J."/>
            <person name="Nusbaum C."/>
            <person name="Birren B."/>
        </authorList>
    </citation>
    <scope>NUCLEOTIDE SEQUENCE [LARGE SCALE GENOMIC DNA]</scope>
    <source>
        <strain evidence="3 4">90B8</strain>
    </source>
</reference>
<organism evidence="3 4">
    <name type="scientific">Enterocloster bolteae 90B8</name>
    <dbReference type="NCBI Taxonomy" id="997897"/>
    <lineage>
        <taxon>Bacteria</taxon>
        <taxon>Bacillati</taxon>
        <taxon>Bacillota</taxon>
        <taxon>Clostridia</taxon>
        <taxon>Lachnospirales</taxon>
        <taxon>Lachnospiraceae</taxon>
        <taxon>Enterocloster</taxon>
    </lineage>
</organism>
<dbReference type="RefSeq" id="WP_002571420.1">
    <property type="nucleotide sequence ID" value="NZ_KB851149.1"/>
</dbReference>
<gene>
    <name evidence="3" type="ORF">HMPREF1097_01139</name>
</gene>
<evidence type="ECO:0000313" key="4">
    <source>
        <dbReference type="Proteomes" id="UP000013041"/>
    </source>
</evidence>
<dbReference type="EMBL" id="AGYG01000009">
    <property type="protein sequence ID" value="ENZ41763.1"/>
    <property type="molecule type" value="Genomic_DNA"/>
</dbReference>
<feature type="domain" description="Endonuclease GajA/Old nuclease/RecF-like AAA" evidence="1">
    <location>
        <begin position="25"/>
        <end position="88"/>
    </location>
</feature>
<dbReference type="Gene3D" id="3.40.50.300">
    <property type="entry name" value="P-loop containing nucleotide triphosphate hydrolases"/>
    <property type="match status" value="1"/>
</dbReference>
<feature type="domain" description="OLD protein-like TOPRIM" evidence="2">
    <location>
        <begin position="416"/>
        <end position="479"/>
    </location>
</feature>
<dbReference type="CDD" id="cd01026">
    <property type="entry name" value="TOPRIM_OLD"/>
    <property type="match status" value="1"/>
</dbReference>
<evidence type="ECO:0000259" key="2">
    <source>
        <dbReference type="Pfam" id="PF20469"/>
    </source>
</evidence>
<evidence type="ECO:0000313" key="3">
    <source>
        <dbReference type="EMBL" id="ENZ41763.1"/>
    </source>
</evidence>
<dbReference type="Pfam" id="PF13175">
    <property type="entry name" value="AAA_15"/>
    <property type="match status" value="2"/>
</dbReference>
<accession>R0AZ96</accession>
<dbReference type="PANTHER" id="PTHR43581">
    <property type="entry name" value="ATP/GTP PHOSPHATASE"/>
    <property type="match status" value="1"/>
</dbReference>
<dbReference type="PANTHER" id="PTHR43581:SF2">
    <property type="entry name" value="EXCINUCLEASE ATPASE SUBUNIT"/>
    <property type="match status" value="1"/>
</dbReference>
<dbReference type="Pfam" id="PF20469">
    <property type="entry name" value="OLD-like_TOPRIM"/>
    <property type="match status" value="1"/>
</dbReference>
<evidence type="ECO:0000259" key="1">
    <source>
        <dbReference type="Pfam" id="PF13175"/>
    </source>
</evidence>
<dbReference type="InterPro" id="IPR034139">
    <property type="entry name" value="TOPRIM_OLD"/>
</dbReference>
<dbReference type="InterPro" id="IPR027417">
    <property type="entry name" value="P-loop_NTPase"/>
</dbReference>
<dbReference type="InterPro" id="IPR051396">
    <property type="entry name" value="Bact_Antivir_Def_Nuclease"/>
</dbReference>